<dbReference type="InterPro" id="IPR024690">
    <property type="entry name" value="CN_hydtase_beta_dom_C"/>
</dbReference>
<protein>
    <submittedName>
        <fullName evidence="3">Nitrile hydratase subunit beta</fullName>
    </submittedName>
</protein>
<evidence type="ECO:0000313" key="4">
    <source>
        <dbReference type="Proteomes" id="UP001196068"/>
    </source>
</evidence>
<feature type="domain" description="Nitrile hydratase beta subunit" evidence="2">
    <location>
        <begin position="19"/>
        <end position="113"/>
    </location>
</feature>
<reference evidence="3" key="1">
    <citation type="submission" date="2020-01" db="EMBL/GenBank/DDBJ databases">
        <authorList>
            <person name="Rat A."/>
        </authorList>
    </citation>
    <scope>NUCLEOTIDE SEQUENCE</scope>
    <source>
        <strain evidence="3">LMG 28251</strain>
    </source>
</reference>
<dbReference type="Pfam" id="PF02211">
    <property type="entry name" value="NHase_beta_C"/>
    <property type="match status" value="1"/>
</dbReference>
<name>A0AAF1JZV5_9PROT</name>
<sequence>MAALRRHADGREGHRRRGRSRMTLVPGTAVRVKDDWPERRGPCHIRTPHYLRGREGTIERVLGRYKNPEDLAFARPAPERTLYHVLFAQPPVWGEGAAGDTILVEIFEHWLEPH</sequence>
<dbReference type="Gene3D" id="2.30.30.50">
    <property type="match status" value="1"/>
</dbReference>
<dbReference type="Proteomes" id="UP001196068">
    <property type="component" value="Unassembled WGS sequence"/>
</dbReference>
<feature type="region of interest" description="Disordered" evidence="1">
    <location>
        <begin position="1"/>
        <end position="20"/>
    </location>
</feature>
<evidence type="ECO:0000313" key="3">
    <source>
        <dbReference type="EMBL" id="MBR0654618.1"/>
    </source>
</evidence>
<organism evidence="3 4">
    <name type="scientific">Plastoroseomonas arctica</name>
    <dbReference type="NCBI Taxonomy" id="1509237"/>
    <lineage>
        <taxon>Bacteria</taxon>
        <taxon>Pseudomonadati</taxon>
        <taxon>Pseudomonadota</taxon>
        <taxon>Alphaproteobacteria</taxon>
        <taxon>Acetobacterales</taxon>
        <taxon>Acetobacteraceae</taxon>
        <taxon>Plastoroseomonas</taxon>
    </lineage>
</organism>
<dbReference type="InterPro" id="IPR008990">
    <property type="entry name" value="Elect_transpt_acc-like_dom_sf"/>
</dbReference>
<proteinExistence type="predicted"/>
<gene>
    <name evidence="3" type="ORF">GXW79_05955</name>
</gene>
<dbReference type="SUPFAM" id="SSF50090">
    <property type="entry name" value="Electron transport accessory proteins"/>
    <property type="match status" value="1"/>
</dbReference>
<reference evidence="3" key="2">
    <citation type="journal article" date="2021" name="Syst. Appl. Microbiol.">
        <title>Roseomonas hellenica sp. nov., isolated from roots of wild-growing Alkanna tinctoria.</title>
        <authorList>
            <person name="Rat A."/>
            <person name="Naranjo H.D."/>
            <person name="Lebbe L."/>
            <person name="Cnockaert M."/>
            <person name="Krigas N."/>
            <person name="Grigoriadou K."/>
            <person name="Maloupa E."/>
            <person name="Willems A."/>
        </authorList>
    </citation>
    <scope>NUCLEOTIDE SEQUENCE</scope>
    <source>
        <strain evidence="3">LMG 28251</strain>
    </source>
</reference>
<dbReference type="AlphaFoldDB" id="A0AAF1JZV5"/>
<accession>A0AAF1JZV5</accession>
<dbReference type="EMBL" id="JAAEDH010000004">
    <property type="protein sequence ID" value="MBR0654618.1"/>
    <property type="molecule type" value="Genomic_DNA"/>
</dbReference>
<keyword evidence="4" id="KW-1185">Reference proteome</keyword>
<evidence type="ECO:0000259" key="2">
    <source>
        <dbReference type="Pfam" id="PF02211"/>
    </source>
</evidence>
<evidence type="ECO:0000256" key="1">
    <source>
        <dbReference type="SAM" id="MobiDB-lite"/>
    </source>
</evidence>
<feature type="compositionally biased region" description="Basic and acidic residues" evidence="1">
    <location>
        <begin position="1"/>
        <end position="12"/>
    </location>
</feature>
<comment type="caution">
    <text evidence="3">The sequence shown here is derived from an EMBL/GenBank/DDBJ whole genome shotgun (WGS) entry which is preliminary data.</text>
</comment>